<feature type="domain" description="PDZ" evidence="6">
    <location>
        <begin position="127"/>
        <end position="194"/>
    </location>
</feature>
<dbReference type="Proteomes" id="UP000015104">
    <property type="component" value="Unassembled WGS sequence"/>
</dbReference>
<feature type="domain" description="SH3" evidence="4">
    <location>
        <begin position="220"/>
        <end position="301"/>
    </location>
</feature>
<dbReference type="InterPro" id="IPR036034">
    <property type="entry name" value="PDZ_sf"/>
</dbReference>
<dbReference type="eggNOG" id="KOG0609">
    <property type="taxonomic scope" value="Eukaryota"/>
</dbReference>
<comment type="similarity">
    <text evidence="1">Belongs to the MAGUK family.</text>
</comment>
<proteinExistence type="inferred from homology"/>
<sequence>MVDPNSEGYELILQNLRSLLPNKPSSELSCDNDKIEDMVNFLTIRKPKPIFDKSFNLAIDVRDALSKEWIDEAQRLCSILNSDHFQALLWIHDIVANKQYEPCLPEDYENSSMDFSSIDDELASVKIVQVIKNQEPLGATIKFEDQTGNIVISRVIHGGAAHRSGLINVGDSIHEVNGYSLKGRSFMEILSMLEHECRNSVISFKLLPGYYGSSSHSRGELNVRLKALFDYYPSQDPSHPCPEAGLAFKKGDILHVVNMDEEDWWQARREASINDEHLDPFYYTVIQAGLIPSKSLQEKRMVASRDIRDLREYNRLKHLKNNHPVRYKIKRSLNKYRKVKKIMYRVKDADEFVREDIVTYLEVDILKSSTNSTYRPLILIAPYPLDTNRLIDNLIEHDSRLFSRPVAHTTRQPYDWERDGFDYHFVSVQWFLNEVKSSRFPEYGKFRDNYYGVHLSSIISIIEKGKLCLLNPNPRALKLLYTPKIKPYIVFLRPSYDLFDYLPVKTIDLKQMALNSMKLEYLYSQYFDRILTVEEEEQIMKCLFDTVKLINIEDQWVPATWIS</sequence>
<dbReference type="PANTHER" id="PTHR23122">
    <property type="entry name" value="MEMBRANE-ASSOCIATED GUANYLATE KINASE MAGUK"/>
    <property type="match status" value="1"/>
</dbReference>
<dbReference type="PROSITE" id="PS50106">
    <property type="entry name" value="PDZ"/>
    <property type="match status" value="1"/>
</dbReference>
<dbReference type="Pfam" id="PF00625">
    <property type="entry name" value="Guanylate_kin"/>
    <property type="match status" value="1"/>
</dbReference>
<dbReference type="Pfam" id="PF00018">
    <property type="entry name" value="SH3_1"/>
    <property type="match status" value="1"/>
</dbReference>
<dbReference type="InterPro" id="IPR050716">
    <property type="entry name" value="MAGUK"/>
</dbReference>
<evidence type="ECO:0000259" key="7">
    <source>
        <dbReference type="PROSITE" id="PS51022"/>
    </source>
</evidence>
<evidence type="ECO:0000259" key="4">
    <source>
        <dbReference type="PROSITE" id="PS50002"/>
    </source>
</evidence>
<accession>T1KWH6</accession>
<dbReference type="PRINTS" id="PR00452">
    <property type="entry name" value="SH3DOMAIN"/>
</dbReference>
<dbReference type="Pfam" id="PF02828">
    <property type="entry name" value="L27"/>
    <property type="match status" value="1"/>
</dbReference>
<dbReference type="CDD" id="cd11862">
    <property type="entry name" value="SH3_MPP"/>
    <property type="match status" value="1"/>
</dbReference>
<dbReference type="EnsemblMetazoa" id="tetur24g01670.1">
    <property type="protein sequence ID" value="tetur24g01670.1"/>
    <property type="gene ID" value="tetur24g01670"/>
</dbReference>
<dbReference type="SUPFAM" id="SSF50156">
    <property type="entry name" value="PDZ domain-like"/>
    <property type="match status" value="1"/>
</dbReference>
<dbReference type="Gene3D" id="2.30.30.40">
    <property type="entry name" value="SH3 Domains"/>
    <property type="match status" value="1"/>
</dbReference>
<dbReference type="InterPro" id="IPR008144">
    <property type="entry name" value="Guanylate_kin-like_dom"/>
</dbReference>
<dbReference type="SUPFAM" id="SSF101288">
    <property type="entry name" value="L27 domain"/>
    <property type="match status" value="1"/>
</dbReference>
<dbReference type="InterPro" id="IPR014775">
    <property type="entry name" value="L27_C"/>
</dbReference>
<dbReference type="Gene3D" id="3.40.50.300">
    <property type="entry name" value="P-loop containing nucleotide triphosphate hydrolases"/>
    <property type="match status" value="1"/>
</dbReference>
<dbReference type="SMART" id="SM00228">
    <property type="entry name" value="PDZ"/>
    <property type="match status" value="1"/>
</dbReference>
<dbReference type="EMBL" id="CAEY01000644">
    <property type="status" value="NOT_ANNOTATED_CDS"/>
    <property type="molecule type" value="Genomic_DNA"/>
</dbReference>
<evidence type="ECO:0000259" key="6">
    <source>
        <dbReference type="PROSITE" id="PS50106"/>
    </source>
</evidence>
<evidence type="ECO:0000256" key="1">
    <source>
        <dbReference type="ARBA" id="ARBA00007014"/>
    </source>
</evidence>
<dbReference type="HOGENOM" id="CLU_001715_5_0_1"/>
<dbReference type="InterPro" id="IPR001478">
    <property type="entry name" value="PDZ"/>
</dbReference>
<organism evidence="8 9">
    <name type="scientific">Tetranychus urticae</name>
    <name type="common">Two-spotted spider mite</name>
    <dbReference type="NCBI Taxonomy" id="32264"/>
    <lineage>
        <taxon>Eukaryota</taxon>
        <taxon>Metazoa</taxon>
        <taxon>Ecdysozoa</taxon>
        <taxon>Arthropoda</taxon>
        <taxon>Chelicerata</taxon>
        <taxon>Arachnida</taxon>
        <taxon>Acari</taxon>
        <taxon>Acariformes</taxon>
        <taxon>Trombidiformes</taxon>
        <taxon>Prostigmata</taxon>
        <taxon>Eleutherengona</taxon>
        <taxon>Raphignathae</taxon>
        <taxon>Tetranychoidea</taxon>
        <taxon>Tetranychidae</taxon>
        <taxon>Tetranychus</taxon>
    </lineage>
</organism>
<evidence type="ECO:0008006" key="10">
    <source>
        <dbReference type="Google" id="ProtNLM"/>
    </source>
</evidence>
<dbReference type="SUPFAM" id="SSF52540">
    <property type="entry name" value="P-loop containing nucleoside triphosphate hydrolases"/>
    <property type="match status" value="1"/>
</dbReference>
<dbReference type="PROSITE" id="PS51022">
    <property type="entry name" value="L27"/>
    <property type="match status" value="1"/>
</dbReference>
<keyword evidence="9" id="KW-1185">Reference proteome</keyword>
<feature type="domain" description="L27" evidence="7">
    <location>
        <begin position="47"/>
        <end position="103"/>
    </location>
</feature>
<protein>
    <recommendedName>
        <fullName evidence="10">PDZ domain-containing protein</fullName>
    </recommendedName>
</protein>
<reference evidence="8" key="2">
    <citation type="submission" date="2015-06" db="UniProtKB">
        <authorList>
            <consortium name="EnsemblMetazoa"/>
        </authorList>
    </citation>
    <scope>IDENTIFICATION</scope>
</reference>
<dbReference type="Pfam" id="PF00595">
    <property type="entry name" value="PDZ"/>
    <property type="match status" value="1"/>
</dbReference>
<dbReference type="Gene3D" id="1.10.287.650">
    <property type="entry name" value="L27 domain"/>
    <property type="match status" value="1"/>
</dbReference>
<dbReference type="GO" id="GO:0030054">
    <property type="term" value="C:cell junction"/>
    <property type="evidence" value="ECO:0007669"/>
    <property type="project" value="UniProtKB-ARBA"/>
</dbReference>
<evidence type="ECO:0000313" key="8">
    <source>
        <dbReference type="EnsemblMetazoa" id="tetur24g01670.1"/>
    </source>
</evidence>
<reference evidence="9" key="1">
    <citation type="submission" date="2011-08" db="EMBL/GenBank/DDBJ databases">
        <authorList>
            <person name="Rombauts S."/>
        </authorList>
    </citation>
    <scope>NUCLEOTIDE SEQUENCE</scope>
    <source>
        <strain evidence="9">London</strain>
    </source>
</reference>
<evidence type="ECO:0000256" key="3">
    <source>
        <dbReference type="PROSITE-ProRule" id="PRU00192"/>
    </source>
</evidence>
<evidence type="ECO:0000313" key="9">
    <source>
        <dbReference type="Proteomes" id="UP000015104"/>
    </source>
</evidence>
<dbReference type="AlphaFoldDB" id="T1KWH6"/>
<keyword evidence="2 3" id="KW-0728">SH3 domain</keyword>
<dbReference type="InterPro" id="IPR004172">
    <property type="entry name" value="L27_dom"/>
</dbReference>
<dbReference type="InterPro" id="IPR027417">
    <property type="entry name" value="P-loop_NTPase"/>
</dbReference>
<dbReference type="STRING" id="32264.T1KWH6"/>
<dbReference type="PROSITE" id="PS50052">
    <property type="entry name" value="GUANYLATE_KINASE_2"/>
    <property type="match status" value="1"/>
</dbReference>
<dbReference type="InterPro" id="IPR008145">
    <property type="entry name" value="GK/Ca_channel_bsu"/>
</dbReference>
<dbReference type="SUPFAM" id="SSF50044">
    <property type="entry name" value="SH3-domain"/>
    <property type="match status" value="1"/>
</dbReference>
<dbReference type="Gene3D" id="2.30.42.10">
    <property type="match status" value="1"/>
</dbReference>
<dbReference type="SMART" id="SM00072">
    <property type="entry name" value="GuKc"/>
    <property type="match status" value="1"/>
</dbReference>
<dbReference type="InterPro" id="IPR001452">
    <property type="entry name" value="SH3_domain"/>
</dbReference>
<dbReference type="InterPro" id="IPR036028">
    <property type="entry name" value="SH3-like_dom_sf"/>
</dbReference>
<dbReference type="PROSITE" id="PS50002">
    <property type="entry name" value="SH3"/>
    <property type="match status" value="1"/>
</dbReference>
<dbReference type="InterPro" id="IPR036892">
    <property type="entry name" value="L27_dom_sf"/>
</dbReference>
<evidence type="ECO:0000256" key="2">
    <source>
        <dbReference type="ARBA" id="ARBA00022443"/>
    </source>
</evidence>
<feature type="domain" description="Guanylate kinase-like" evidence="5">
    <location>
        <begin position="374"/>
        <end position="548"/>
    </location>
</feature>
<dbReference type="SMART" id="SM00326">
    <property type="entry name" value="SH3"/>
    <property type="match status" value="1"/>
</dbReference>
<evidence type="ECO:0000259" key="5">
    <source>
        <dbReference type="PROSITE" id="PS50052"/>
    </source>
</evidence>
<name>T1KWH6_TETUR</name>